<reference evidence="2 3" key="1">
    <citation type="journal article" date="2015" name="MBio">
        <title>Genome-Resolved Metagenomic Analysis Reveals Roles for Candidate Phyla and Other Microbial Community Members in Biogeochemical Transformations in Oil Reservoirs.</title>
        <authorList>
            <person name="Hu P."/>
            <person name="Tom L."/>
            <person name="Singh A."/>
            <person name="Thomas B.C."/>
            <person name="Baker B.J."/>
            <person name="Piceno Y.M."/>
            <person name="Andersen G.L."/>
            <person name="Banfield J.F."/>
        </authorList>
    </citation>
    <scope>NUCLEOTIDE SEQUENCE [LARGE SCALE GENOMIC DNA]</scope>
    <source>
        <strain evidence="2">46_16</strain>
    </source>
</reference>
<dbReference type="GO" id="GO:0016836">
    <property type="term" value="F:hydro-lyase activity"/>
    <property type="evidence" value="ECO:0007669"/>
    <property type="project" value="UniProtKB-ARBA"/>
</dbReference>
<name>A0A117LH16_9CHLR</name>
<gene>
    <name evidence="2" type="ORF">XD73_0402</name>
</gene>
<dbReference type="PANTHER" id="PTHR30548">
    <property type="entry name" value="2-HYDROXYGLUTARYL-COA DEHYDRATASE, D-COMPONENT-RELATED"/>
    <property type="match status" value="1"/>
</dbReference>
<dbReference type="EMBL" id="LGFU01000010">
    <property type="protein sequence ID" value="KUK46736.1"/>
    <property type="molecule type" value="Genomic_DNA"/>
</dbReference>
<dbReference type="PANTHER" id="PTHR30548:SF2">
    <property type="entry name" value="2-HYDROXYACYL-COA DEHYDRATASE,D-COMPONENT"/>
    <property type="match status" value="1"/>
</dbReference>
<comment type="caution">
    <text evidence="2">The sequence shown here is derived from an EMBL/GenBank/DDBJ whole genome shotgun (WGS) entry which is preliminary data.</text>
</comment>
<evidence type="ECO:0000313" key="3">
    <source>
        <dbReference type="Proteomes" id="UP000064249"/>
    </source>
</evidence>
<dbReference type="Pfam" id="PF06050">
    <property type="entry name" value="HGD-D"/>
    <property type="match status" value="1"/>
</dbReference>
<dbReference type="AlphaFoldDB" id="A0A117LH16"/>
<protein>
    <submittedName>
        <fullName evidence="2">Uncharacterized protein</fullName>
    </submittedName>
</protein>
<dbReference type="Gene3D" id="3.40.50.11890">
    <property type="match status" value="1"/>
</dbReference>
<evidence type="ECO:0000256" key="1">
    <source>
        <dbReference type="ARBA" id="ARBA00005806"/>
    </source>
</evidence>
<dbReference type="Gene3D" id="3.40.50.11900">
    <property type="match status" value="1"/>
</dbReference>
<dbReference type="Proteomes" id="UP000064249">
    <property type="component" value="Unassembled WGS sequence"/>
</dbReference>
<organism evidence="2 3">
    <name type="scientific">Anaerolinea thermophila</name>
    <dbReference type="NCBI Taxonomy" id="167964"/>
    <lineage>
        <taxon>Bacteria</taxon>
        <taxon>Bacillati</taxon>
        <taxon>Chloroflexota</taxon>
        <taxon>Anaerolineae</taxon>
        <taxon>Anaerolineales</taxon>
        <taxon>Anaerolineaceae</taxon>
        <taxon>Anaerolinea</taxon>
    </lineage>
</organism>
<sequence length="423" mass="47458">MNKVIEKFGAMVGQFTLTSPRKALSLLKVGYKVSSFQMKSLPDNRLLPSQQYVANMNNRTILRSLQRPERCAMVNLFFPCEVLHAMHILPMFTEGLAGYLNGANSEGAFIGYAENSGVPQTFCSYHKTLLGAALSDVLEPPRFVANTSLACDANLSTFRTIAAHYQVPHFVVDVPGVCTAETIAYVAGQLEDVTHMIEEVMGEKLEEDRLVEVMRSENRSLRMYREHLHLLAGKYMPSNLTTEMHKLFPTHVSLGTSEAEEYFRLLLEDTNAAVSSHGETRLLWVHTIPSWQDSMRELFNFNTQRQLLACDLNFDYVDDVDASHPYEAMAKRLLLNSFNGSGENRAVRLLEMARELKADGVIYFCHWGCKQTLGNAHLMSAALEQAGIPVLVLDGDGCDRKNINDGQMSTRMQAFLEMLEGRS</sequence>
<evidence type="ECO:0000313" key="2">
    <source>
        <dbReference type="EMBL" id="KUK46736.1"/>
    </source>
</evidence>
<accession>A0A117LH16</accession>
<proteinExistence type="inferred from homology"/>
<dbReference type="InterPro" id="IPR010327">
    <property type="entry name" value="FldB/FldC_alpha/beta"/>
</dbReference>
<comment type="similarity">
    <text evidence="1">Belongs to the FldB/FldC dehydratase alpha/beta subunit family.</text>
</comment>